<organism evidence="3 4">
    <name type="scientific">Anoxybacteroides amylolyticum</name>
    <dbReference type="NCBI Taxonomy" id="294699"/>
    <lineage>
        <taxon>Bacteria</taxon>
        <taxon>Bacillati</taxon>
        <taxon>Bacillota</taxon>
        <taxon>Bacilli</taxon>
        <taxon>Bacillales</taxon>
        <taxon>Anoxybacillaceae</taxon>
        <taxon>Anoxybacteroides</taxon>
    </lineage>
</organism>
<accession>A0A160F5L3</accession>
<dbReference type="Pfam" id="PF12867">
    <property type="entry name" value="DinB_2"/>
    <property type="match status" value="1"/>
</dbReference>
<keyword evidence="4" id="KW-1185">Reference proteome</keyword>
<feature type="domain" description="DinB-like" evidence="2">
    <location>
        <begin position="8"/>
        <end position="156"/>
    </location>
</feature>
<dbReference type="PATRIC" id="fig|294699.3.peg.2331"/>
<evidence type="ECO:0000313" key="3">
    <source>
        <dbReference type="EMBL" id="ANB61043.1"/>
    </source>
</evidence>
<dbReference type="Gene3D" id="1.20.120.450">
    <property type="entry name" value="dinb family like domain"/>
    <property type="match status" value="1"/>
</dbReference>
<feature type="coiled-coil region" evidence="1">
    <location>
        <begin position="97"/>
        <end position="124"/>
    </location>
</feature>
<evidence type="ECO:0000256" key="1">
    <source>
        <dbReference type="SAM" id="Coils"/>
    </source>
</evidence>
<dbReference type="SUPFAM" id="SSF109854">
    <property type="entry name" value="DinB/YfiT-like putative metalloenzymes"/>
    <property type="match status" value="1"/>
</dbReference>
<reference evidence="3 4" key="1">
    <citation type="journal article" date="2006" name="Syst. Appl. Microbiol.">
        <title>Anoxybacillus amylolyticus sp. nov., a thermophilic amylase producing bacterium isolated from Mount Rittmann (Antarctica).</title>
        <authorList>
            <person name="Poli A."/>
            <person name="Esposito E."/>
            <person name="Lama L."/>
            <person name="Orlando P."/>
            <person name="Nicolaus G."/>
            <person name="de Appolonia F."/>
            <person name="Gambacorta A."/>
            <person name="Nicolaus B."/>
        </authorList>
    </citation>
    <scope>NUCLEOTIDE SEQUENCE [LARGE SCALE GENOMIC DNA]</scope>
    <source>
        <strain evidence="3 4">DSM 15939</strain>
    </source>
</reference>
<name>A0A160F5L3_9BACL</name>
<dbReference type="InterPro" id="IPR024775">
    <property type="entry name" value="DinB-like"/>
</dbReference>
<keyword evidence="1" id="KW-0175">Coiled coil</keyword>
<proteinExistence type="predicted"/>
<dbReference type="Proteomes" id="UP000076865">
    <property type="component" value="Chromosome"/>
</dbReference>
<evidence type="ECO:0000259" key="2">
    <source>
        <dbReference type="Pfam" id="PF12867"/>
    </source>
</evidence>
<dbReference type="InterPro" id="IPR034660">
    <property type="entry name" value="DinB/YfiT-like"/>
</dbReference>
<protein>
    <recommendedName>
        <fullName evidence="2">DinB-like domain-containing protein</fullName>
    </recommendedName>
</protein>
<dbReference type="AlphaFoldDB" id="A0A160F5L3"/>
<evidence type="ECO:0000313" key="4">
    <source>
        <dbReference type="Proteomes" id="UP000076865"/>
    </source>
</evidence>
<sequence length="164" mass="19240">MDYMDYNEQVRQQLIKSVSSLSDEQLNTWVTEGNWTIAQVLEHLYLIETSIATMIAHTLTYGVSEPVEKKPIHLTIDRSKKVEAPDFARPSDRFFSRHELEEKLHQSRQRLREVAQQANEADLETKSFSHPIFGPLNLKQWVEFVGYHEQRHLLQIEEIKAHLS</sequence>
<dbReference type="RefSeq" id="WP_238583499.1">
    <property type="nucleotide sequence ID" value="NZ_CP015438.1"/>
</dbReference>
<gene>
    <name evidence="3" type="ORF">GFC30_2257</name>
</gene>
<dbReference type="KEGG" id="aamy:GFC30_2257"/>
<dbReference type="EMBL" id="CP015438">
    <property type="protein sequence ID" value="ANB61043.1"/>
    <property type="molecule type" value="Genomic_DNA"/>
</dbReference>